<dbReference type="PANTHER" id="PTHR24251:SF37">
    <property type="entry name" value="CUB DOMAIN-CONTAINING PROTEIN"/>
    <property type="match status" value="1"/>
</dbReference>
<keyword evidence="6" id="KW-0732">Signal</keyword>
<evidence type="ECO:0000256" key="4">
    <source>
        <dbReference type="SAM" id="MobiDB-lite"/>
    </source>
</evidence>
<keyword evidence="5" id="KW-0472">Membrane</keyword>
<evidence type="ECO:0000259" key="7">
    <source>
        <dbReference type="PROSITE" id="PS01180"/>
    </source>
</evidence>
<feature type="region of interest" description="Disordered" evidence="4">
    <location>
        <begin position="471"/>
        <end position="526"/>
    </location>
</feature>
<feature type="disulfide bond" evidence="3">
    <location>
        <begin position="37"/>
        <end position="64"/>
    </location>
</feature>
<feature type="transmembrane region" description="Helical" evidence="5">
    <location>
        <begin position="381"/>
        <end position="403"/>
    </location>
</feature>
<dbReference type="OrthoDB" id="5964346at2759"/>
<evidence type="ECO:0000256" key="6">
    <source>
        <dbReference type="SAM" id="SignalP"/>
    </source>
</evidence>
<feature type="domain" description="CUB" evidence="7">
    <location>
        <begin position="37"/>
        <end position="143"/>
    </location>
</feature>
<gene>
    <name evidence="8" type="ORF">OS493_003748</name>
</gene>
<feature type="domain" description="CUB" evidence="7">
    <location>
        <begin position="267"/>
        <end position="369"/>
    </location>
</feature>
<protein>
    <recommendedName>
        <fullName evidence="7">CUB domain-containing protein</fullName>
    </recommendedName>
</protein>
<evidence type="ECO:0000313" key="8">
    <source>
        <dbReference type="EMBL" id="KAJ7394074.1"/>
    </source>
</evidence>
<keyword evidence="2 3" id="KW-1015">Disulfide bond</keyword>
<dbReference type="InterPro" id="IPR035914">
    <property type="entry name" value="Sperma_CUB_dom_sf"/>
</dbReference>
<name>A0A9X0A9L5_9CNID</name>
<accession>A0A9X0A9L5</accession>
<keyword evidence="5" id="KW-1133">Transmembrane helix</keyword>
<keyword evidence="5" id="KW-0812">Transmembrane</keyword>
<evidence type="ECO:0000256" key="5">
    <source>
        <dbReference type="SAM" id="Phobius"/>
    </source>
</evidence>
<evidence type="ECO:0000256" key="3">
    <source>
        <dbReference type="PROSITE-ProRule" id="PRU00059"/>
    </source>
</evidence>
<dbReference type="PANTHER" id="PTHR24251">
    <property type="entry name" value="OVOCHYMASE-RELATED"/>
    <property type="match status" value="1"/>
</dbReference>
<feature type="chain" id="PRO_5040960736" description="CUB domain-containing protein" evidence="6">
    <location>
        <begin position="34"/>
        <end position="586"/>
    </location>
</feature>
<evidence type="ECO:0000256" key="2">
    <source>
        <dbReference type="ARBA" id="ARBA00023157"/>
    </source>
</evidence>
<dbReference type="SMART" id="SM00042">
    <property type="entry name" value="CUB"/>
    <property type="match status" value="2"/>
</dbReference>
<feature type="signal peptide" evidence="6">
    <location>
        <begin position="1"/>
        <end position="33"/>
    </location>
</feature>
<feature type="disulfide bond" evidence="3">
    <location>
        <begin position="148"/>
        <end position="175"/>
    </location>
</feature>
<dbReference type="CDD" id="cd00041">
    <property type="entry name" value="CUB"/>
    <property type="match status" value="2"/>
</dbReference>
<dbReference type="EMBL" id="MU825397">
    <property type="protein sequence ID" value="KAJ7394074.1"/>
    <property type="molecule type" value="Genomic_DNA"/>
</dbReference>
<dbReference type="PROSITE" id="PS01180">
    <property type="entry name" value="CUB"/>
    <property type="match status" value="3"/>
</dbReference>
<reference evidence="8" key="1">
    <citation type="submission" date="2023-01" db="EMBL/GenBank/DDBJ databases">
        <title>Genome assembly of the deep-sea coral Lophelia pertusa.</title>
        <authorList>
            <person name="Herrera S."/>
            <person name="Cordes E."/>
        </authorList>
    </citation>
    <scope>NUCLEOTIDE SEQUENCE</scope>
    <source>
        <strain evidence="8">USNM1676648</strain>
        <tissue evidence="8">Polyp</tissue>
    </source>
</reference>
<feature type="compositionally biased region" description="Basic and acidic residues" evidence="4">
    <location>
        <begin position="503"/>
        <end position="521"/>
    </location>
</feature>
<dbReference type="Proteomes" id="UP001163046">
    <property type="component" value="Unassembled WGS sequence"/>
</dbReference>
<proteinExistence type="predicted"/>
<keyword evidence="1" id="KW-0677">Repeat</keyword>
<evidence type="ECO:0000256" key="1">
    <source>
        <dbReference type="ARBA" id="ARBA00022737"/>
    </source>
</evidence>
<organism evidence="8 9">
    <name type="scientific">Desmophyllum pertusum</name>
    <dbReference type="NCBI Taxonomy" id="174260"/>
    <lineage>
        <taxon>Eukaryota</taxon>
        <taxon>Metazoa</taxon>
        <taxon>Cnidaria</taxon>
        <taxon>Anthozoa</taxon>
        <taxon>Hexacorallia</taxon>
        <taxon>Scleractinia</taxon>
        <taxon>Caryophylliina</taxon>
        <taxon>Caryophylliidae</taxon>
        <taxon>Desmophyllum</taxon>
    </lineage>
</organism>
<dbReference type="InterPro" id="IPR000859">
    <property type="entry name" value="CUB_dom"/>
</dbReference>
<feature type="region of interest" description="Disordered" evidence="4">
    <location>
        <begin position="539"/>
        <end position="580"/>
    </location>
</feature>
<dbReference type="AlphaFoldDB" id="A0A9X0A9L5"/>
<feature type="domain" description="CUB" evidence="7">
    <location>
        <begin position="148"/>
        <end position="264"/>
    </location>
</feature>
<feature type="region of interest" description="Disordered" evidence="4">
    <location>
        <begin position="411"/>
        <end position="432"/>
    </location>
</feature>
<comment type="caution">
    <text evidence="8">The sequence shown here is derived from an EMBL/GenBank/DDBJ whole genome shotgun (WGS) entry which is preliminary data.</text>
</comment>
<dbReference type="SUPFAM" id="SSF49854">
    <property type="entry name" value="Spermadhesin, CUB domain"/>
    <property type="match status" value="3"/>
</dbReference>
<evidence type="ECO:0000313" key="9">
    <source>
        <dbReference type="Proteomes" id="UP001163046"/>
    </source>
</evidence>
<dbReference type="Pfam" id="PF00431">
    <property type="entry name" value="CUB"/>
    <property type="match status" value="3"/>
</dbReference>
<comment type="caution">
    <text evidence="3">Lacks conserved residue(s) required for the propagation of feature annotation.</text>
</comment>
<dbReference type="Gene3D" id="2.60.120.290">
    <property type="entry name" value="Spermadhesin, CUB domain"/>
    <property type="match status" value="3"/>
</dbReference>
<sequence>MKNHWVFDIFSCTFAARCCFVCSLFTWALVVDGEPDCGGDIYLNKTAFISSPQYPSVASRGVKCSWRIKSPAGKSIVKDDCSNGKLEIFNGCGLDRFLVEKICLRHNDNPKGILWVSSGSCVTVNFSSGQRDDNKFHLSVAESNIASCGDILGTDNKNHTFAGSLPANPGNNNKCVWIIVVPKGRIELVFKDRFQVTSHHRDCKENFVQVQDGRYSNSPLLGTFCGTSRPYPVYSTGHYLRVTLHGSKTGIASKHSFKAQYTIVDGTPPSPAEYCDGDIDLPSIKSGTFHTPRNLEHEFDVEGDSQECPDNSDYAQVYNGLASWSPIIGRYCGKVIPSTIKSESNKLRIEFRSNTQYAGRGFDAVFTIQSDKQAVQSRNHFTGIMIGTTCGIIFIVLSVLAVFHTRKLRRQREQSRRSEVASTASFDVHQANAPPSYETVMASPDLFPSKERQQSRGYAGVPHLHREISHLLGGPESDDEDLPPYPGLPGRDGVVEFCFGPPSEERERRRSSHSKERHVSESEQPSCQISAVWYRRWPTSASSSPNVRDLESGSGKSGDNCNSRAAETPRKHPDHNWNGWTRVAVL</sequence>
<keyword evidence="9" id="KW-1185">Reference proteome</keyword>